<protein>
    <recommendedName>
        <fullName evidence="10">tRNA dimethylallyltransferase</fullName>
        <ecNumber evidence="10">2.5.1.75</ecNumber>
    </recommendedName>
    <alternativeName>
        <fullName evidence="10">Dimethylallyl diphosphate:tRNA dimethylallyltransferase</fullName>
        <shortName evidence="10">DMAPP:tRNA dimethylallyltransferase</shortName>
        <shortName evidence="10">DMATase</shortName>
    </alternativeName>
    <alternativeName>
        <fullName evidence="10">Isopentenyl-diphosphate:tRNA isopentenyltransferase</fullName>
        <shortName evidence="10">IPP transferase</shortName>
        <shortName evidence="10">IPPT</shortName>
        <shortName evidence="10">IPTase</shortName>
    </alternativeName>
</protein>
<name>A0A7C4XN38_UNCKA</name>
<dbReference type="GO" id="GO:0052381">
    <property type="term" value="F:tRNA dimethylallyltransferase activity"/>
    <property type="evidence" value="ECO:0007669"/>
    <property type="project" value="UniProtKB-UniRule"/>
</dbReference>
<evidence type="ECO:0000256" key="2">
    <source>
        <dbReference type="ARBA" id="ARBA00003213"/>
    </source>
</evidence>
<evidence type="ECO:0000256" key="6">
    <source>
        <dbReference type="ARBA" id="ARBA00022741"/>
    </source>
</evidence>
<comment type="catalytic activity">
    <reaction evidence="9 10">
        <text>adenosine(37) in tRNA + dimethylallyl diphosphate = N(6)-dimethylallyladenosine(37) in tRNA + diphosphate</text>
        <dbReference type="Rhea" id="RHEA:26482"/>
        <dbReference type="Rhea" id="RHEA-COMP:10162"/>
        <dbReference type="Rhea" id="RHEA-COMP:10375"/>
        <dbReference type="ChEBI" id="CHEBI:33019"/>
        <dbReference type="ChEBI" id="CHEBI:57623"/>
        <dbReference type="ChEBI" id="CHEBI:74411"/>
        <dbReference type="ChEBI" id="CHEBI:74415"/>
        <dbReference type="EC" id="2.5.1.75"/>
    </reaction>
</comment>
<dbReference type="SUPFAM" id="SSF52540">
    <property type="entry name" value="P-loop containing nucleoside triphosphate hydrolases"/>
    <property type="match status" value="1"/>
</dbReference>
<comment type="cofactor">
    <cofactor evidence="1 10">
        <name>Mg(2+)</name>
        <dbReference type="ChEBI" id="CHEBI:18420"/>
    </cofactor>
</comment>
<dbReference type="Gene3D" id="3.40.50.300">
    <property type="entry name" value="P-loop containing nucleotide triphosphate hydrolases"/>
    <property type="match status" value="1"/>
</dbReference>
<keyword evidence="4 10" id="KW-0808">Transferase</keyword>
<feature type="binding site" evidence="10">
    <location>
        <begin position="9"/>
        <end position="16"/>
    </location>
    <ligand>
        <name>ATP</name>
        <dbReference type="ChEBI" id="CHEBI:30616"/>
    </ligand>
</feature>
<keyword evidence="6 10" id="KW-0547">Nucleotide-binding</keyword>
<dbReference type="AlphaFoldDB" id="A0A7C4XN38"/>
<feature type="site" description="Interaction with substrate tRNA" evidence="10">
    <location>
        <position position="111"/>
    </location>
</feature>
<dbReference type="InterPro" id="IPR027417">
    <property type="entry name" value="P-loop_NTPase"/>
</dbReference>
<accession>A0A7C4XN38</accession>
<feature type="binding site" evidence="10">
    <location>
        <begin position="11"/>
        <end position="16"/>
    </location>
    <ligand>
        <name>substrate</name>
    </ligand>
</feature>
<organism evidence="11">
    <name type="scientific">candidate division WWE3 bacterium</name>
    <dbReference type="NCBI Taxonomy" id="2053526"/>
    <lineage>
        <taxon>Bacteria</taxon>
        <taxon>Katanobacteria</taxon>
    </lineage>
</organism>
<keyword evidence="7 10" id="KW-0067">ATP-binding</keyword>
<feature type="site" description="Interaction with substrate tRNA" evidence="10">
    <location>
        <position position="134"/>
    </location>
</feature>
<reference evidence="11" key="1">
    <citation type="journal article" date="2020" name="mSystems">
        <title>Genome- and Community-Level Interaction Insights into Carbon Utilization and Element Cycling Functions of Hydrothermarchaeota in Hydrothermal Sediment.</title>
        <authorList>
            <person name="Zhou Z."/>
            <person name="Liu Y."/>
            <person name="Xu W."/>
            <person name="Pan J."/>
            <person name="Luo Z.H."/>
            <person name="Li M."/>
        </authorList>
    </citation>
    <scope>NUCLEOTIDE SEQUENCE [LARGE SCALE GENOMIC DNA]</scope>
    <source>
        <strain evidence="11">SpSt-417</strain>
    </source>
</reference>
<dbReference type="HAMAP" id="MF_00185">
    <property type="entry name" value="IPP_trans"/>
    <property type="match status" value="1"/>
</dbReference>
<evidence type="ECO:0000256" key="5">
    <source>
        <dbReference type="ARBA" id="ARBA00022694"/>
    </source>
</evidence>
<dbReference type="EMBL" id="DSRT01000167">
    <property type="protein sequence ID" value="HGW29877.1"/>
    <property type="molecule type" value="Genomic_DNA"/>
</dbReference>
<evidence type="ECO:0000256" key="8">
    <source>
        <dbReference type="ARBA" id="ARBA00022842"/>
    </source>
</evidence>
<evidence type="ECO:0000313" key="11">
    <source>
        <dbReference type="EMBL" id="HGW29877.1"/>
    </source>
</evidence>
<dbReference type="InterPro" id="IPR018022">
    <property type="entry name" value="IPT"/>
</dbReference>
<evidence type="ECO:0000256" key="9">
    <source>
        <dbReference type="ARBA" id="ARBA00049563"/>
    </source>
</evidence>
<comment type="function">
    <text evidence="2 10">Catalyzes the transfer of a dimethylallyl group onto the adenine at position 37 in tRNAs that read codons beginning with uridine, leading to the formation of N6-(dimethylallyl)adenosine (i(6)A).</text>
</comment>
<comment type="caution">
    <text evidence="11">The sequence shown here is derived from an EMBL/GenBank/DDBJ whole genome shotgun (WGS) entry which is preliminary data.</text>
</comment>
<evidence type="ECO:0000256" key="1">
    <source>
        <dbReference type="ARBA" id="ARBA00001946"/>
    </source>
</evidence>
<evidence type="ECO:0000256" key="7">
    <source>
        <dbReference type="ARBA" id="ARBA00022840"/>
    </source>
</evidence>
<proteinExistence type="inferred from homology"/>
<dbReference type="InterPro" id="IPR039657">
    <property type="entry name" value="Dimethylallyltransferase"/>
</dbReference>
<comment type="caution">
    <text evidence="10">Lacks conserved residue(s) required for the propagation of feature annotation.</text>
</comment>
<dbReference type="GO" id="GO:0005524">
    <property type="term" value="F:ATP binding"/>
    <property type="evidence" value="ECO:0007669"/>
    <property type="project" value="UniProtKB-UniRule"/>
</dbReference>
<dbReference type="PANTHER" id="PTHR11088">
    <property type="entry name" value="TRNA DIMETHYLALLYLTRANSFERASE"/>
    <property type="match status" value="1"/>
</dbReference>
<dbReference type="Pfam" id="PF01715">
    <property type="entry name" value="IPPT"/>
    <property type="match status" value="1"/>
</dbReference>
<keyword evidence="8 10" id="KW-0460">Magnesium</keyword>
<evidence type="ECO:0000256" key="3">
    <source>
        <dbReference type="ARBA" id="ARBA00005842"/>
    </source>
</evidence>
<dbReference type="Gene3D" id="1.10.20.140">
    <property type="match status" value="1"/>
</dbReference>
<keyword evidence="5 10" id="KW-0819">tRNA processing</keyword>
<gene>
    <name evidence="10" type="primary">miaA</name>
    <name evidence="11" type="ORF">ENR63_03080</name>
</gene>
<comment type="similarity">
    <text evidence="3 10">Belongs to the IPP transferase family.</text>
</comment>
<sequence>MKKIPVIVGPTSSGKTSLAIKLARRFSGQLISADSRQVFKKMNIGTGKVPVDGVVEARNFINYWTLDDVVVYGYDLVEPDEFFSAYDYRVWAQKKLKEVSERHLPILVGGTGFYLDAVLGQRSLAHVPPDPSLREELEPLDVMKLGERLKWLSLETYKKIDKSNKRRLIRAIEVAVNSQKQEDTNIESSLQEHFYIGLTGSREQIYSRADSWVESVWDGGLLDETKNLISLGCGESRPMNGLIYKTVREFLSGGLVEEKAKQQVKYDLHSYIRRQQTWFSRNKEIAWFDISEPDFFQKVSNHVESKVDG</sequence>
<dbReference type="PANTHER" id="PTHR11088:SF60">
    <property type="entry name" value="TRNA DIMETHYLALLYLTRANSFERASE"/>
    <property type="match status" value="1"/>
</dbReference>
<dbReference type="EC" id="2.5.1.75" evidence="10"/>
<dbReference type="GO" id="GO:0006400">
    <property type="term" value="P:tRNA modification"/>
    <property type="evidence" value="ECO:0007669"/>
    <property type="project" value="TreeGrafter"/>
</dbReference>
<evidence type="ECO:0000256" key="10">
    <source>
        <dbReference type="HAMAP-Rule" id="MF_00185"/>
    </source>
</evidence>
<comment type="subunit">
    <text evidence="10">Monomer.</text>
</comment>
<feature type="region of interest" description="Interaction with substrate tRNA" evidence="10">
    <location>
        <begin position="34"/>
        <end position="37"/>
    </location>
</feature>
<evidence type="ECO:0000256" key="4">
    <source>
        <dbReference type="ARBA" id="ARBA00022679"/>
    </source>
</evidence>